<evidence type="ECO:0000313" key="3">
    <source>
        <dbReference type="EMBL" id="SOZ72936.1"/>
    </source>
</evidence>
<evidence type="ECO:0000256" key="1">
    <source>
        <dbReference type="SAM" id="Coils"/>
    </source>
</evidence>
<reference evidence="3 4" key="1">
    <citation type="submission" date="2018-01" db="EMBL/GenBank/DDBJ databases">
        <authorList>
            <person name="Clerissi C."/>
        </authorList>
    </citation>
    <scope>NUCLEOTIDE SEQUENCE [LARGE SCALE GENOMIC DNA]</scope>
    <source>
        <strain evidence="3">Cupriavidus taiwanensis STM 8556</strain>
    </source>
</reference>
<dbReference type="RefSeq" id="WP_116331784.1">
    <property type="nucleotide sequence ID" value="NZ_LT992560.1"/>
</dbReference>
<sequence length="1442" mass="158093">MQKITRIYVGNYGYQLAWYDGIIFDLTDPGTSRPTDSLINLENGGGKTSLLSLIFSCFETAQERFLKHIQTKSIRFADLFSKDGLPSIVLIEWEMPSRVAGGTPYRLVMGQIVAVRGGDKDEVDRAFFSFESTSELHLRTVPAPNLSMAPVHTMSEFSRWMQETTKASPDFFHTKVQQDWQRHLRDERLIDIEMLQMQVNFSAQEGGIDAGFLTFSTEAEFLKKFLALTMDAERSASVRQAVVDTCDKLRRRPTFQLRLAELEKLQTSLEDFASLALFYQKEQQSQRETLERGGGVARSLEVRHRERQDTAKREAQSAKEQLEAHRSNSAAEKQHVEDEVVLRTLQYRRRVAAAKKRLDEAEAFLDGAKEKHLHIRAAQALLGVKAAQSQLEALENQAREAHQELAPWRTSVEFQGALLRRALHDEEMRFTGAARMAENAQQEAVVASEKLTTESSALDVTARALVTEAARLRAAEENYEAEKSELVKKETLESAETSASAIERWEVTAKSNRAEAQRCKADAEAEQVNEKAWRKHAAEQKADSASLAAKIEEKRMFLGEGQAEHEALSQLEALREAAEATTADPDSPALPGTLGRLAQNFERMVTQSDVVLAELIASKVSIEDTGVAGSSRDVDSVIAWLQKGGVQSARPYNTLLAQAIDDADKARRLVASNPARFLGVCIASSEFALAASLTTPRPQLRAPVMVSVTSLDPDADSADQFVLSASDDAAFNVPAARVLLATLEARLTEESGTRTVYADKLEAAVAGKTRLKAYLKRFGDGALATAGEALRRFTGEMEAATARAADAESKADDCRSKGQTLLNSAADATQAAKDADSRAHEVCRFVDRHESGHIARLERLEEVLHEQSGIAERRAAIVLEFAEHAEAKEAALRKQIEFVGLAKELGKERAALKYYDKDLPAAEHLKQNPRELALLRSVYADAVRTYESEEKDRLGVLQTLLGVARDKVTSTTADFQKHFSGVYKSDMAPYQGANFDELLRAAETDIHNATHAKESASNAKAVVDNQADTYSKANKPVRVVTREMHDLDDNALAAQIVEVNTLITAFNSAAQAAKGAADLATNQASKAAAEAASALDLATTLRTVLSLPDLIVSEPVVLVGTAQEQVHGLIKIYNGKSDAIKKARDAAYDAFDDLKTAASEKSLQEVEPEIATQLQRNDFSAACADSQRLLDGIRDRIGTARSALEGMQPDFDAGVGEMLALTNAAISLLNSAVNSKKVPVGAPYVGGKSILKMRARFSELTVDTRRQALHLYLESLIASGVVPAKGPELVAEALLRIYGKPLGLQILKMVPDESLQYVLVDKIANSGGEGVVMAMFLYLLINQLRSETQAQLKKLGGGPLILDNPFAKATTPTLWKAQRMLAQSMDVQLIFATAVADYNSVGEFNRIIRLRKAGRNSKTGRWHLEAAEVNLRDRPEPPKEAA</sequence>
<dbReference type="Proteomes" id="UP000256952">
    <property type="component" value="Chromosome CBM2613_b"/>
</dbReference>
<keyword evidence="1" id="KW-0175">Coiled coil</keyword>
<protein>
    <recommendedName>
        <fullName evidence="5">Chromosome segregation ATPase</fullName>
    </recommendedName>
</protein>
<name>A0A976G571_9BURK</name>
<accession>A0A976G571</accession>
<proteinExistence type="predicted"/>
<dbReference type="EMBL" id="OFTH01000047">
    <property type="protein sequence ID" value="SOZ72936.1"/>
    <property type="molecule type" value="Genomic_DNA"/>
</dbReference>
<comment type="caution">
    <text evidence="3">The sequence shown here is derived from an EMBL/GenBank/DDBJ whole genome shotgun (WGS) entry which is preliminary data.</text>
</comment>
<evidence type="ECO:0000313" key="4">
    <source>
        <dbReference type="Proteomes" id="UP000256952"/>
    </source>
</evidence>
<feature type="region of interest" description="Disordered" evidence="2">
    <location>
        <begin position="288"/>
        <end position="335"/>
    </location>
</feature>
<feature type="coiled-coil region" evidence="1">
    <location>
        <begin position="790"/>
        <end position="817"/>
    </location>
</feature>
<feature type="compositionally biased region" description="Basic and acidic residues" evidence="2">
    <location>
        <begin position="300"/>
        <end position="335"/>
    </location>
</feature>
<organism evidence="3 4">
    <name type="scientific">Cupriavidus taiwanensis</name>
    <dbReference type="NCBI Taxonomy" id="164546"/>
    <lineage>
        <taxon>Bacteria</taxon>
        <taxon>Pseudomonadati</taxon>
        <taxon>Pseudomonadota</taxon>
        <taxon>Betaproteobacteria</taxon>
        <taxon>Burkholderiales</taxon>
        <taxon>Burkholderiaceae</taxon>
        <taxon>Cupriavidus</taxon>
    </lineage>
</organism>
<feature type="coiled-coil region" evidence="1">
    <location>
        <begin position="462"/>
        <end position="492"/>
    </location>
</feature>
<gene>
    <name evidence="3" type="ORF">CBM2613_B50084</name>
</gene>
<evidence type="ECO:0008006" key="5">
    <source>
        <dbReference type="Google" id="ProtNLM"/>
    </source>
</evidence>
<evidence type="ECO:0000256" key="2">
    <source>
        <dbReference type="SAM" id="MobiDB-lite"/>
    </source>
</evidence>